<dbReference type="SUPFAM" id="SSF47240">
    <property type="entry name" value="Ferritin-like"/>
    <property type="match status" value="1"/>
</dbReference>
<reference evidence="1" key="1">
    <citation type="submission" date="2023-09" db="EMBL/GenBank/DDBJ databases">
        <title>Paucibacter sp. APW11 Genome sequencing and assembly.</title>
        <authorList>
            <person name="Kim I."/>
        </authorList>
    </citation>
    <scope>NUCLEOTIDE SEQUENCE</scope>
    <source>
        <strain evidence="1">APW11</strain>
    </source>
</reference>
<organism evidence="1 2">
    <name type="scientific">Roseateles aquae</name>
    <dbReference type="NCBI Taxonomy" id="3077235"/>
    <lineage>
        <taxon>Bacteria</taxon>
        <taxon>Pseudomonadati</taxon>
        <taxon>Pseudomonadota</taxon>
        <taxon>Betaproteobacteria</taxon>
        <taxon>Burkholderiales</taxon>
        <taxon>Sphaerotilaceae</taxon>
        <taxon>Roseateles</taxon>
    </lineage>
</organism>
<dbReference type="PANTHER" id="PTHR42782">
    <property type="entry name" value="SI:CH73-314G15.3"/>
    <property type="match status" value="1"/>
</dbReference>
<dbReference type="PANTHER" id="PTHR42782:SF4">
    <property type="entry name" value="DUF455 DOMAIN-CONTAINING PROTEIN"/>
    <property type="match status" value="1"/>
</dbReference>
<comment type="caution">
    <text evidence="1">The sequence shown here is derived from an EMBL/GenBank/DDBJ whole genome shotgun (WGS) entry which is preliminary data.</text>
</comment>
<sequence>MLSLRTAALAPLLATDAVQKAQLTLALDASLPVGAAEVLPAVAGIPGRPARPELVAHVQLAQRSLRTVEGRAALIHSIAHIELNAIDLALDIVWRFPDLPEAFYRDWIAIAKEEAQHFTLLREHLLMLGFDYGDFQAHNALWEMAMRTQDDILARIALVPRTLEARGLDASPAVKRKLVGAGDLRAGEILDVILRDEIGHVAAGNRWYRWVCSQRGLDPVLSYEALVQRYEAPRPRAPFNLAARRAAGFSEEELERLAAP</sequence>
<accession>A0ABU3P5M8</accession>
<dbReference type="InterPro" id="IPR007402">
    <property type="entry name" value="DUF455"/>
</dbReference>
<dbReference type="Pfam" id="PF04305">
    <property type="entry name" value="DUF455"/>
    <property type="match status" value="1"/>
</dbReference>
<dbReference type="PIRSF" id="PIRSF012318">
    <property type="entry name" value="UCP012318"/>
    <property type="match status" value="1"/>
</dbReference>
<dbReference type="Proteomes" id="UP001246372">
    <property type="component" value="Unassembled WGS sequence"/>
</dbReference>
<name>A0ABU3P5M8_9BURK</name>
<dbReference type="InterPro" id="IPR009078">
    <property type="entry name" value="Ferritin-like_SF"/>
</dbReference>
<dbReference type="RefSeq" id="WP_315648126.1">
    <property type="nucleotide sequence ID" value="NZ_JAVXZY010000001.1"/>
</dbReference>
<evidence type="ECO:0000313" key="1">
    <source>
        <dbReference type="EMBL" id="MDT8997878.1"/>
    </source>
</evidence>
<dbReference type="EMBL" id="JAVXZY010000001">
    <property type="protein sequence ID" value="MDT8997878.1"/>
    <property type="molecule type" value="Genomic_DNA"/>
</dbReference>
<protein>
    <submittedName>
        <fullName evidence="1">Ferritin-like domain-containing protein</fullName>
    </submittedName>
</protein>
<evidence type="ECO:0000313" key="2">
    <source>
        <dbReference type="Proteomes" id="UP001246372"/>
    </source>
</evidence>
<proteinExistence type="predicted"/>
<gene>
    <name evidence="1" type="ORF">RQP53_01160</name>
</gene>
<dbReference type="CDD" id="cd00657">
    <property type="entry name" value="Ferritin_like"/>
    <property type="match status" value="1"/>
</dbReference>
<keyword evidence="2" id="KW-1185">Reference proteome</keyword>
<dbReference type="InterPro" id="IPR011197">
    <property type="entry name" value="UCP012318"/>
</dbReference>